<feature type="domain" description="C2H2-type" evidence="13">
    <location>
        <begin position="764"/>
        <end position="791"/>
    </location>
</feature>
<feature type="domain" description="C2H2-type" evidence="13">
    <location>
        <begin position="657"/>
        <end position="682"/>
    </location>
</feature>
<dbReference type="AlphaFoldDB" id="A0A315UXC6"/>
<dbReference type="FunFam" id="3.30.160.60:FF:000478">
    <property type="entry name" value="Zinc finger protein 133"/>
    <property type="match status" value="1"/>
</dbReference>
<protein>
    <recommendedName>
        <fullName evidence="13">C2H2-type domain-containing protein</fullName>
    </recommendedName>
</protein>
<keyword evidence="9" id="KW-0804">Transcription</keyword>
<evidence type="ECO:0000256" key="5">
    <source>
        <dbReference type="ARBA" id="ARBA00022771"/>
    </source>
</evidence>
<dbReference type="FunFam" id="3.30.160.60:FF:000671">
    <property type="entry name" value="Zinc finger protein 26"/>
    <property type="match status" value="1"/>
</dbReference>
<evidence type="ECO:0000259" key="13">
    <source>
        <dbReference type="PROSITE" id="PS50157"/>
    </source>
</evidence>
<feature type="domain" description="C2H2-type" evidence="13">
    <location>
        <begin position="682"/>
        <end position="709"/>
    </location>
</feature>
<accession>A0A315UXC6</accession>
<evidence type="ECO:0000256" key="10">
    <source>
        <dbReference type="ARBA" id="ARBA00023242"/>
    </source>
</evidence>
<evidence type="ECO:0000313" key="15">
    <source>
        <dbReference type="Proteomes" id="UP000250572"/>
    </source>
</evidence>
<dbReference type="Pfam" id="PF13912">
    <property type="entry name" value="zf-C2H2_6"/>
    <property type="match status" value="3"/>
</dbReference>
<dbReference type="GO" id="GO:0005634">
    <property type="term" value="C:nucleus"/>
    <property type="evidence" value="ECO:0007669"/>
    <property type="project" value="UniProtKB-SubCell"/>
</dbReference>
<keyword evidence="10" id="KW-0539">Nucleus</keyword>
<reference evidence="14 15" key="1">
    <citation type="journal article" date="2018" name="G3 (Bethesda)">
        <title>A High-Quality Reference Genome for the Invasive Mosquitofish Gambusia affinis Using a Chicago Library.</title>
        <authorList>
            <person name="Hoffberg S.L."/>
            <person name="Troendle N.J."/>
            <person name="Glenn T.C."/>
            <person name="Mahmud O."/>
            <person name="Louha S."/>
            <person name="Chalopin D."/>
            <person name="Bennetzen J.L."/>
            <person name="Mauricio R."/>
        </authorList>
    </citation>
    <scope>NUCLEOTIDE SEQUENCE [LARGE SCALE GENOMIC DNA]</scope>
    <source>
        <strain evidence="14">NE01/NJP1002.9</strain>
        <tissue evidence="14">Muscle</tissue>
    </source>
</reference>
<proteinExistence type="inferred from homology"/>
<dbReference type="Pfam" id="PF00096">
    <property type="entry name" value="zf-C2H2"/>
    <property type="match status" value="9"/>
</dbReference>
<dbReference type="EMBL" id="NHOQ01002523">
    <property type="protein sequence ID" value="PWA16062.1"/>
    <property type="molecule type" value="Genomic_DNA"/>
</dbReference>
<name>A0A315UXC6_GAMAF</name>
<feature type="domain" description="C2H2-type" evidence="13">
    <location>
        <begin position="344"/>
        <end position="369"/>
    </location>
</feature>
<dbReference type="STRING" id="33528.ENSGAFP00000007843"/>
<keyword evidence="6" id="KW-0862">Zinc</keyword>
<feature type="domain" description="C2H2-type" evidence="13">
    <location>
        <begin position="736"/>
        <end position="763"/>
    </location>
</feature>
<evidence type="ECO:0000256" key="1">
    <source>
        <dbReference type="ARBA" id="ARBA00004123"/>
    </source>
</evidence>
<dbReference type="GO" id="GO:0001228">
    <property type="term" value="F:DNA-binding transcription activator activity, RNA polymerase II-specific"/>
    <property type="evidence" value="ECO:0007669"/>
    <property type="project" value="TreeGrafter"/>
</dbReference>
<organism evidence="14 15">
    <name type="scientific">Gambusia affinis</name>
    <name type="common">Western mosquitofish</name>
    <name type="synonym">Heterandria affinis</name>
    <dbReference type="NCBI Taxonomy" id="33528"/>
    <lineage>
        <taxon>Eukaryota</taxon>
        <taxon>Metazoa</taxon>
        <taxon>Chordata</taxon>
        <taxon>Craniata</taxon>
        <taxon>Vertebrata</taxon>
        <taxon>Euteleostomi</taxon>
        <taxon>Actinopterygii</taxon>
        <taxon>Neopterygii</taxon>
        <taxon>Teleostei</taxon>
        <taxon>Neoteleostei</taxon>
        <taxon>Acanthomorphata</taxon>
        <taxon>Ovalentaria</taxon>
        <taxon>Atherinomorphae</taxon>
        <taxon>Cyprinodontiformes</taxon>
        <taxon>Poeciliidae</taxon>
        <taxon>Poeciliinae</taxon>
        <taxon>Gambusia</taxon>
    </lineage>
</organism>
<keyword evidence="7" id="KW-0805">Transcription regulation</keyword>
<keyword evidence="15" id="KW-1185">Reference proteome</keyword>
<feature type="domain" description="C2H2-type" evidence="13">
    <location>
        <begin position="423"/>
        <end position="450"/>
    </location>
</feature>
<dbReference type="Proteomes" id="UP000250572">
    <property type="component" value="Unassembled WGS sequence"/>
</dbReference>
<evidence type="ECO:0000256" key="8">
    <source>
        <dbReference type="ARBA" id="ARBA00023125"/>
    </source>
</evidence>
<keyword evidence="8" id="KW-0238">DNA-binding</keyword>
<feature type="domain" description="C2H2-type" evidence="13">
    <location>
        <begin position="792"/>
        <end position="820"/>
    </location>
</feature>
<evidence type="ECO:0000256" key="11">
    <source>
        <dbReference type="PROSITE-ProRule" id="PRU00042"/>
    </source>
</evidence>
<comment type="similarity">
    <text evidence="2">Belongs to the krueppel C2H2-type zinc-finger protein family.</text>
</comment>
<keyword evidence="4" id="KW-0677">Repeat</keyword>
<gene>
    <name evidence="14" type="ORF">CCH79_00016518</name>
</gene>
<dbReference type="FunFam" id="3.30.160.60:FF:002343">
    <property type="entry name" value="Zinc finger protein 33A"/>
    <property type="match status" value="1"/>
</dbReference>
<dbReference type="GO" id="GO:0000978">
    <property type="term" value="F:RNA polymerase II cis-regulatory region sequence-specific DNA binding"/>
    <property type="evidence" value="ECO:0007669"/>
    <property type="project" value="TreeGrafter"/>
</dbReference>
<feature type="compositionally biased region" description="Polar residues" evidence="12">
    <location>
        <begin position="273"/>
        <end position="291"/>
    </location>
</feature>
<dbReference type="InterPro" id="IPR036236">
    <property type="entry name" value="Znf_C2H2_sf"/>
</dbReference>
<dbReference type="SMART" id="SM00355">
    <property type="entry name" value="ZnF_C2H2"/>
    <property type="match status" value="16"/>
</dbReference>
<comment type="subcellular location">
    <subcellularLocation>
        <location evidence="1">Nucleus</location>
    </subcellularLocation>
</comment>
<keyword evidence="5 11" id="KW-0863">Zinc-finger</keyword>
<feature type="domain" description="C2H2-type" evidence="13">
    <location>
        <begin position="525"/>
        <end position="552"/>
    </location>
</feature>
<evidence type="ECO:0000256" key="2">
    <source>
        <dbReference type="ARBA" id="ARBA00006991"/>
    </source>
</evidence>
<dbReference type="FunFam" id="3.30.160.60:FF:000624">
    <property type="entry name" value="zinc finger protein 697"/>
    <property type="match status" value="1"/>
</dbReference>
<dbReference type="FunFam" id="3.30.160.60:FF:000185">
    <property type="entry name" value="zinc finger protein 319"/>
    <property type="match status" value="1"/>
</dbReference>
<feature type="domain" description="C2H2-type" evidence="13">
    <location>
        <begin position="579"/>
        <end position="606"/>
    </location>
</feature>
<dbReference type="PROSITE" id="PS00028">
    <property type="entry name" value="ZINC_FINGER_C2H2_1"/>
    <property type="match status" value="14"/>
</dbReference>
<dbReference type="PANTHER" id="PTHR24376:SF38">
    <property type="entry name" value="ZINC FINGER PROTEIN 445"/>
    <property type="match status" value="1"/>
</dbReference>
<evidence type="ECO:0000256" key="3">
    <source>
        <dbReference type="ARBA" id="ARBA00022723"/>
    </source>
</evidence>
<feature type="domain" description="C2H2-type" evidence="13">
    <location>
        <begin position="395"/>
        <end position="422"/>
    </location>
</feature>
<dbReference type="PROSITE" id="PS50157">
    <property type="entry name" value="ZINC_FINGER_C2H2_2"/>
    <property type="match status" value="16"/>
</dbReference>
<dbReference type="SUPFAM" id="SSF57667">
    <property type="entry name" value="beta-beta-alpha zinc fingers"/>
    <property type="match status" value="8"/>
</dbReference>
<dbReference type="PANTHER" id="PTHR24376">
    <property type="entry name" value="ZINC FINGER PROTEIN"/>
    <property type="match status" value="1"/>
</dbReference>
<feature type="domain" description="C2H2-type" evidence="13">
    <location>
        <begin position="551"/>
        <end position="578"/>
    </location>
</feature>
<feature type="region of interest" description="Disordered" evidence="12">
    <location>
        <begin position="261"/>
        <end position="318"/>
    </location>
</feature>
<keyword evidence="3" id="KW-0479">Metal-binding</keyword>
<feature type="domain" description="C2H2-type" evidence="13">
    <location>
        <begin position="369"/>
        <end position="396"/>
    </location>
</feature>
<evidence type="ECO:0000256" key="4">
    <source>
        <dbReference type="ARBA" id="ARBA00022737"/>
    </source>
</evidence>
<evidence type="ECO:0000256" key="6">
    <source>
        <dbReference type="ARBA" id="ARBA00022833"/>
    </source>
</evidence>
<sequence length="826" mass="92667">MSSFLFPNIDPVGETGRVLTEPDLIDMRSCLNELEHVSFFRAAAFHLVGSPQGSIAVVFFFFFLPVIRIAASACRPMMPCCLIIDALQGFISHRSHYDPFCDPLTRSAVSLFKLVSNSVSARIMSSIQLLRVLVNERLSAAADEIFEAVKKTISDYEEELLLSKQELHRQRRMLQVVAEPPGSPGGHSEEPQLTLCVWDEDFTSDHQQKEEPNELEWSVDTNRHPSCSSGRSQELEDSSIIKVNFMPPFDRNVCSSTEFSEAMVKEEEEDPLPSTSTQPEAADGASTSCSDADSEEEWRANSQSKGKRSSKKKKKKKVAMLKIKLPRLPVAPKLNPTKKNKTQICCKVCGRAFLLAVSLVNHMEAHSKDVCGVCGERFDSEERFDAHLKTHVKAESCKVCGKCFSSSSGLEVHMRIHTGEKPFVCSECGKRFTTRANMLRHSRIHTGEKPYTCTVCGRSFNDYTTLKRHLFVHSVKNSSLSESSPENGGGRSPPARKPRTACKVCGLSFHSVLSLLNHSKRHKTELCCVCGNHFDSPESLAGHLDSHKNGKECEVCGKCFDSQGHLEIHMRIHTGEKPFPCAECGKSFTTRPHLVRHSRIHTGEKPYTCNFCSKSFNDYTTHKRHLLIHIKDCNPGSPTATQSEETDSSSPPKRPQVACKVCGATFRSIVSLVNHAKTHNPELCGVCGNQFDSEENLKLHLKTHLSKRVCDVCGKCYDSQGHLKVHLRVHTGEKPFSCSYCGKSFNFRQNMLRHARGHSGEKPHVCTVCGRGFSDRSFLTQHRNTHTGEKRHRCQVCGKTFNRKTYVRLHMMKIHTSEKSWKKLED</sequence>
<evidence type="ECO:0000256" key="7">
    <source>
        <dbReference type="ARBA" id="ARBA00023015"/>
    </source>
</evidence>
<evidence type="ECO:0000313" key="14">
    <source>
        <dbReference type="EMBL" id="PWA16062.1"/>
    </source>
</evidence>
<feature type="domain" description="C2H2-type" evidence="13">
    <location>
        <begin position="451"/>
        <end position="478"/>
    </location>
</feature>
<comment type="caution">
    <text evidence="14">The sequence shown here is derived from an EMBL/GenBank/DDBJ whole genome shotgun (WGS) entry which is preliminary data.</text>
</comment>
<dbReference type="FunFam" id="3.30.160.60:FF:000100">
    <property type="entry name" value="Zinc finger 45-like"/>
    <property type="match status" value="1"/>
</dbReference>
<feature type="domain" description="C2H2-type" evidence="13">
    <location>
        <begin position="500"/>
        <end position="525"/>
    </location>
</feature>
<evidence type="ECO:0000256" key="9">
    <source>
        <dbReference type="ARBA" id="ARBA00023163"/>
    </source>
</evidence>
<feature type="domain" description="C2H2-type" evidence="13">
    <location>
        <begin position="708"/>
        <end position="735"/>
    </location>
</feature>
<dbReference type="GO" id="GO:0008270">
    <property type="term" value="F:zinc ion binding"/>
    <property type="evidence" value="ECO:0007669"/>
    <property type="project" value="UniProtKB-KW"/>
</dbReference>
<evidence type="ECO:0000256" key="12">
    <source>
        <dbReference type="SAM" id="MobiDB-lite"/>
    </source>
</evidence>
<dbReference type="FunFam" id="3.30.160.60:FF:000839">
    <property type="entry name" value="Zinc finger protein 691"/>
    <property type="match status" value="1"/>
</dbReference>
<feature type="compositionally biased region" description="Basic residues" evidence="12">
    <location>
        <begin position="305"/>
        <end position="318"/>
    </location>
</feature>
<dbReference type="Gene3D" id="3.30.160.60">
    <property type="entry name" value="Classic Zinc Finger"/>
    <property type="match status" value="12"/>
</dbReference>
<feature type="region of interest" description="Disordered" evidence="12">
    <location>
        <begin position="205"/>
        <end position="238"/>
    </location>
</feature>
<feature type="domain" description="C2H2-type" evidence="13">
    <location>
        <begin position="607"/>
        <end position="629"/>
    </location>
</feature>
<dbReference type="FunFam" id="3.30.160.60:FF:001498">
    <property type="entry name" value="Zinc finger protein 404"/>
    <property type="match status" value="3"/>
</dbReference>
<dbReference type="InterPro" id="IPR013087">
    <property type="entry name" value="Znf_C2H2_type"/>
</dbReference>